<organism evidence="2 3">
    <name type="scientific">Desulfolutivibrio sulfodismutans</name>
    <dbReference type="NCBI Taxonomy" id="63561"/>
    <lineage>
        <taxon>Bacteria</taxon>
        <taxon>Pseudomonadati</taxon>
        <taxon>Thermodesulfobacteriota</taxon>
        <taxon>Desulfovibrionia</taxon>
        <taxon>Desulfovibrionales</taxon>
        <taxon>Desulfovibrionaceae</taxon>
        <taxon>Desulfolutivibrio</taxon>
    </lineage>
</organism>
<accession>A0A7K3NSY1</accession>
<gene>
    <name evidence="2" type="ORF">G3N56_19480</name>
</gene>
<keyword evidence="1" id="KW-0732">Signal</keyword>
<reference evidence="2 3" key="1">
    <citation type="submission" date="2020-02" db="EMBL/GenBank/DDBJ databases">
        <title>Comparative genomics of sulfur disproportionating microorganisms.</title>
        <authorList>
            <person name="Ward L.M."/>
            <person name="Bertran E."/>
            <person name="Johnston D.T."/>
        </authorList>
    </citation>
    <scope>NUCLEOTIDE SEQUENCE [LARGE SCALE GENOMIC DNA]</scope>
    <source>
        <strain evidence="2 3">DSM 3696</strain>
    </source>
</reference>
<feature type="signal peptide" evidence="1">
    <location>
        <begin position="1"/>
        <end position="24"/>
    </location>
</feature>
<name>A0A7K3NSY1_9BACT</name>
<sequence>MVRKTLLLTALFLLLLGNAASAVAQTAPSFAQTWAGYTEKEKHCFITGMATGVRILCTDITVGRGKDADPEHINKQFRECFNAYVISDPAKAVKAMDELYADKKNAFIPFDGIYKIAGLKLNGENVDNILEQSRQYAEGLKKKLAKEAKK</sequence>
<feature type="chain" id="PRO_5029692176" evidence="1">
    <location>
        <begin position="25"/>
        <end position="150"/>
    </location>
</feature>
<proteinExistence type="predicted"/>
<comment type="caution">
    <text evidence="2">The sequence shown here is derived from an EMBL/GenBank/DDBJ whole genome shotgun (WGS) entry which is preliminary data.</text>
</comment>
<dbReference type="AlphaFoldDB" id="A0A7K3NSY1"/>
<keyword evidence="3" id="KW-1185">Reference proteome</keyword>
<evidence type="ECO:0000313" key="3">
    <source>
        <dbReference type="Proteomes" id="UP000469724"/>
    </source>
</evidence>
<protein>
    <submittedName>
        <fullName evidence="2">Uncharacterized protein</fullName>
    </submittedName>
</protein>
<dbReference type="RefSeq" id="WP_163303982.1">
    <property type="nucleotide sequence ID" value="NZ_JAAGRQ010000164.1"/>
</dbReference>
<evidence type="ECO:0000256" key="1">
    <source>
        <dbReference type="SAM" id="SignalP"/>
    </source>
</evidence>
<evidence type="ECO:0000313" key="2">
    <source>
        <dbReference type="EMBL" id="NDY58923.1"/>
    </source>
</evidence>
<dbReference type="Proteomes" id="UP000469724">
    <property type="component" value="Unassembled WGS sequence"/>
</dbReference>
<dbReference type="EMBL" id="JAAGRQ010000164">
    <property type="protein sequence ID" value="NDY58923.1"/>
    <property type="molecule type" value="Genomic_DNA"/>
</dbReference>